<dbReference type="SUPFAM" id="SSF49562">
    <property type="entry name" value="C2 domain (Calcium/lipid-binding domain, CaLB)"/>
    <property type="match status" value="2"/>
</dbReference>
<dbReference type="CDD" id="cd00030">
    <property type="entry name" value="C2"/>
    <property type="match status" value="1"/>
</dbReference>
<dbReference type="GO" id="GO:0032391">
    <property type="term" value="C:photoreceptor connecting cilium"/>
    <property type="evidence" value="ECO:0007669"/>
    <property type="project" value="TreeGrafter"/>
</dbReference>
<evidence type="ECO:0000256" key="10">
    <source>
        <dbReference type="ARBA" id="ARBA00023054"/>
    </source>
</evidence>
<dbReference type="GO" id="GO:0005923">
    <property type="term" value="C:bicellular tight junction"/>
    <property type="evidence" value="ECO:0007669"/>
    <property type="project" value="UniProtKB-SubCell"/>
</dbReference>
<keyword evidence="6" id="KW-0796">Tight junction</keyword>
<feature type="compositionally biased region" description="Basic and acidic residues" evidence="19">
    <location>
        <begin position="168"/>
        <end position="180"/>
    </location>
</feature>
<evidence type="ECO:0000256" key="7">
    <source>
        <dbReference type="ARBA" id="ARBA00022490"/>
    </source>
</evidence>
<gene>
    <name evidence="21" type="primary">RPGRIP1L</name>
</gene>
<dbReference type="FunFam" id="2.60.40.150:FF:000075">
    <property type="entry name" value="protein fantom isoform X1"/>
    <property type="match status" value="1"/>
</dbReference>
<evidence type="ECO:0000256" key="12">
    <source>
        <dbReference type="ARBA" id="ARBA00023212"/>
    </source>
</evidence>
<evidence type="ECO:0000256" key="17">
    <source>
        <dbReference type="ARBA" id="ARBA00082462"/>
    </source>
</evidence>
<dbReference type="InterPro" id="IPR035892">
    <property type="entry name" value="C2_domain_sf"/>
</dbReference>
<evidence type="ECO:0000256" key="11">
    <source>
        <dbReference type="ARBA" id="ARBA00023069"/>
    </source>
</evidence>
<evidence type="ECO:0000256" key="1">
    <source>
        <dbReference type="ARBA" id="ARBA00004120"/>
    </source>
</evidence>
<dbReference type="GO" id="GO:0005813">
    <property type="term" value="C:centrosome"/>
    <property type="evidence" value="ECO:0007669"/>
    <property type="project" value="UniProtKB-SubCell"/>
</dbReference>
<evidence type="ECO:0000313" key="21">
    <source>
        <dbReference type="Ensembl" id="ENSVURP00010026090.1"/>
    </source>
</evidence>
<protein>
    <recommendedName>
        <fullName evidence="15">Protein fantom</fullName>
    </recommendedName>
    <alternativeName>
        <fullName evidence="16">Nephrocystin-8</fullName>
    </alternativeName>
    <alternativeName>
        <fullName evidence="17">RPGR-interacting protein 1-like protein</fullName>
    </alternativeName>
</protein>
<evidence type="ECO:0000256" key="15">
    <source>
        <dbReference type="ARBA" id="ARBA00071893"/>
    </source>
</evidence>
<comment type="subcellular location">
    <subcellularLocation>
        <location evidence="4">Cell junction</location>
        <location evidence="4">Tight junction</location>
    </subcellularLocation>
    <subcellularLocation>
        <location evidence="3">Cytoplasm</location>
        <location evidence="3">Cytoskeleton</location>
        <location evidence="3">Cilium axoneme</location>
    </subcellularLocation>
    <subcellularLocation>
        <location evidence="1">Cytoplasm</location>
        <location evidence="1">Cytoskeleton</location>
        <location evidence="1">Cilium basal body</location>
    </subcellularLocation>
    <subcellularLocation>
        <location evidence="2">Cytoplasm</location>
        <location evidence="2">Cytoskeleton</location>
        <location evidence="2">Microtubule organizing center</location>
        <location evidence="2">Centrosome</location>
    </subcellularLocation>
</comment>
<feature type="coiled-coil region" evidence="18">
    <location>
        <begin position="100"/>
        <end position="134"/>
    </location>
</feature>
<dbReference type="CTD" id="23322"/>
<reference evidence="21" key="3">
    <citation type="submission" date="2025-09" db="UniProtKB">
        <authorList>
            <consortium name="Ensembl"/>
        </authorList>
    </citation>
    <scope>IDENTIFICATION</scope>
</reference>
<dbReference type="GO" id="GO:0046548">
    <property type="term" value="P:retinal rod cell development"/>
    <property type="evidence" value="ECO:0007669"/>
    <property type="project" value="TreeGrafter"/>
</dbReference>
<evidence type="ECO:0000256" key="16">
    <source>
        <dbReference type="ARBA" id="ARBA00078503"/>
    </source>
</evidence>
<feature type="region of interest" description="Disordered" evidence="19">
    <location>
        <begin position="163"/>
        <end position="186"/>
    </location>
</feature>
<comment type="function">
    <text evidence="14">Negatively regulates signaling through the G-protein coupled thromboxane A2 receptor (TBXA2R). May be involved in mechanisms like programmed cell death, craniofacial development, patterning of the limbs, and formation of the left-right axis. Involved in the organization of apical junctions; the function is proposed to implicate a NPHP1-4-8 module. Does not seem to be strictly required for ciliogenesis. Involved in establishment of planar cell polarity such as in cochlear sensory epithelium and is proposed to implicate stabilization of disheveled proteins. Involved in regulation of proteasomal activity at the primary cilium probably implicating association with PSDM2.</text>
</comment>
<feature type="region of interest" description="Disordered" evidence="19">
    <location>
        <begin position="1"/>
        <end position="21"/>
    </location>
</feature>
<organism evidence="21 22">
    <name type="scientific">Vombatus ursinus</name>
    <name type="common">Common wombat</name>
    <dbReference type="NCBI Taxonomy" id="29139"/>
    <lineage>
        <taxon>Eukaryota</taxon>
        <taxon>Metazoa</taxon>
        <taxon>Chordata</taxon>
        <taxon>Craniata</taxon>
        <taxon>Vertebrata</taxon>
        <taxon>Euteleostomi</taxon>
        <taxon>Mammalia</taxon>
        <taxon>Metatheria</taxon>
        <taxon>Diprotodontia</taxon>
        <taxon>Vombatidae</taxon>
        <taxon>Vombatus</taxon>
    </lineage>
</organism>
<dbReference type="PANTHER" id="PTHR14240:SF4">
    <property type="entry name" value="PROTEIN FANTOM"/>
    <property type="match status" value="1"/>
</dbReference>
<keyword evidence="12" id="KW-0206">Cytoskeleton</keyword>
<dbReference type="PANTHER" id="PTHR14240">
    <property type="entry name" value="RETINITIS PIGMENTOSA GTPASE REGULATOR-INTERACTING PROTEIN"/>
    <property type="match status" value="1"/>
</dbReference>
<dbReference type="PROSITE" id="PS50004">
    <property type="entry name" value="C2"/>
    <property type="match status" value="1"/>
</dbReference>
<evidence type="ECO:0000256" key="5">
    <source>
        <dbReference type="ARBA" id="ARBA00006042"/>
    </source>
</evidence>
<dbReference type="GO" id="GO:0036064">
    <property type="term" value="C:ciliary basal body"/>
    <property type="evidence" value="ECO:0007669"/>
    <property type="project" value="UniProtKB-ARBA"/>
</dbReference>
<evidence type="ECO:0000256" key="19">
    <source>
        <dbReference type="SAM" id="MobiDB-lite"/>
    </source>
</evidence>
<keyword evidence="7" id="KW-0963">Cytoplasm</keyword>
<name>A0A4X2LX72_VOMUR</name>
<comment type="similarity">
    <text evidence="5">Belongs to the RPGRIP1 family.</text>
</comment>
<feature type="coiled-coil region" evidence="18">
    <location>
        <begin position="483"/>
        <end position="538"/>
    </location>
</feature>
<accession>A0A4X2LX72</accession>
<dbReference type="FunFam" id="2.60.40.150:FF:000073">
    <property type="entry name" value="protein fantom isoform X1"/>
    <property type="match status" value="1"/>
</dbReference>
<dbReference type="GO" id="GO:0031870">
    <property type="term" value="F:thromboxane A2 receptor binding"/>
    <property type="evidence" value="ECO:0007669"/>
    <property type="project" value="TreeGrafter"/>
</dbReference>
<dbReference type="AlphaFoldDB" id="A0A4X2LX72"/>
<evidence type="ECO:0000256" key="18">
    <source>
        <dbReference type="SAM" id="Coils"/>
    </source>
</evidence>
<dbReference type="SMART" id="SM00239">
    <property type="entry name" value="C2"/>
    <property type="match status" value="2"/>
</dbReference>
<dbReference type="Pfam" id="PF11618">
    <property type="entry name" value="C2-C2_1"/>
    <property type="match status" value="1"/>
</dbReference>
<keyword evidence="22" id="KW-1185">Reference proteome</keyword>
<keyword evidence="8" id="KW-0677">Repeat</keyword>
<dbReference type="Proteomes" id="UP000314987">
    <property type="component" value="Unassembled WGS sequence"/>
</dbReference>
<proteinExistence type="inferred from homology"/>
<keyword evidence="10 18" id="KW-0175">Coiled coil</keyword>
<dbReference type="GeneTree" id="ENSGT00520000055620"/>
<dbReference type="GO" id="GO:0005930">
    <property type="term" value="C:axoneme"/>
    <property type="evidence" value="ECO:0007669"/>
    <property type="project" value="UniProtKB-SubCell"/>
</dbReference>
<dbReference type="Ensembl" id="ENSVURT00010029712.1">
    <property type="protein sequence ID" value="ENSVURP00010026090.1"/>
    <property type="gene ID" value="ENSVURG00010019968.1"/>
</dbReference>
<feature type="coiled-coil region" evidence="18">
    <location>
        <begin position="329"/>
        <end position="446"/>
    </location>
</feature>
<reference evidence="21" key="2">
    <citation type="submission" date="2025-08" db="UniProtKB">
        <authorList>
            <consortium name="Ensembl"/>
        </authorList>
    </citation>
    <scope>IDENTIFICATION</scope>
</reference>
<dbReference type="InterPro" id="IPR041091">
    <property type="entry name" value="RPGRIP1_C"/>
</dbReference>
<feature type="region of interest" description="Disordered" evidence="19">
    <location>
        <begin position="934"/>
        <end position="955"/>
    </location>
</feature>
<feature type="coiled-coil region" evidence="18">
    <location>
        <begin position="192"/>
        <end position="248"/>
    </location>
</feature>
<evidence type="ECO:0000256" key="4">
    <source>
        <dbReference type="ARBA" id="ARBA00004435"/>
    </source>
</evidence>
<evidence type="ECO:0000256" key="2">
    <source>
        <dbReference type="ARBA" id="ARBA00004300"/>
    </source>
</evidence>
<dbReference type="InterPro" id="IPR000008">
    <property type="entry name" value="C2_dom"/>
</dbReference>
<dbReference type="GeneID" id="114048595"/>
<dbReference type="GO" id="GO:1905515">
    <property type="term" value="P:non-motile cilium assembly"/>
    <property type="evidence" value="ECO:0007669"/>
    <property type="project" value="TreeGrafter"/>
</dbReference>
<evidence type="ECO:0000256" key="8">
    <source>
        <dbReference type="ARBA" id="ARBA00022737"/>
    </source>
</evidence>
<dbReference type="Pfam" id="PF00168">
    <property type="entry name" value="C2"/>
    <property type="match status" value="1"/>
</dbReference>
<dbReference type="InterPro" id="IPR021656">
    <property type="entry name" value="C2-C2_1"/>
</dbReference>
<sequence length="1181" mass="136799">MSSPTDETAGDLPVKDTGPRLLGGLKVPWNSKSRQLVSRVSREELEDRFLRLHEENIALKQHACKQEDKIKRMATKLIRLVNDKKRCERIGGGPKRQGRDVELEETIEQLQERVHELEKQNEGLRNKLISAKQQLQFQGHRHTPYNHVQSRVNTGRRKVNEISGFQESPRKGTKLQDAERAGTPQASITGVKQRLLQEAREEIKALESLVETQRDQILDLEHTAEVLKTQMRRKENEHEASLLQLREQQATDQRSNIRENVELIKLNKQLMEKSNALTVMEGKYIQLQEKQRHLKASHDALLANGDELNLQLKEHRLKCFSLEKQLQSKSFVEKKVGELQDKINDLEREKELLKENYDKLYNSAFSVTHEEQWKLKEQQLKLQIAQLETALKSDLADKNEILDRLKVERDQTEKLTQENKELQLRYLEHKQQLDELKNHMKFFSKESEIDMTEFSEALMLIKSRKEQKSGQLSFLEKVDGDINKDLEKSIRELQATHAETVQELEKTRNMLIMQHKINKDYQMEVEAVSQKLESFQQDYDLKIKQYVHLLDIRAARIRKLEAQLKDIAYGTKQYRFKPEIMPDDPVDEFNEAVHLERGENLFEIHISKLTLSSEAIQASGDQEPSTFCTYAFYDFELQTTPVVSGLHPVYNFTSQYLVHVNDFFLQYIQKNGVTLEVHQAYSTDYETVAACQLRFHEILEKNGRIFGAANLVGIKGDIPHYGTIEYWVRLRVPMDQAIRLYRERAKALGYITSNFKRPEQMHQIPKTAYLSLTSDDNLNELHITIKCCSNLKSGATKSHVQPNPYVVYKFFDFADHDTAIIPNSNDPQFDDHMCFPVPMNTNLDRYLKSESLSFYVFDDSDTQQNTYIGKVDVPLISLAHDRYISGIFELTDHKKHHTGTIEVVLKWKFTYLLPSSSAAPEDLTNVIKKEESEADKKLHRTSSVTTPVVAPIPKPRQRTIPADKKVSFVDVTPHQDSMSILDEGVQKASPEMKVTKKLQVKAPFVPDIPEPSEKIRIEIIALSLNDSRVAMDDTIQRLFVECRFYNFPAEETPVSLPKPKSGQWVYYNYSNVLYVDKETNQARRESLKTILQRPEMPNGSMRFTVVSDPPEDEQDLECEDIGISHVNLIEIFQKKKDIIEENIDVFDVQVDGEVIGKLRITVEALHALCSIYEEYRDELET</sequence>
<keyword evidence="9" id="KW-0965">Cell junction</keyword>
<evidence type="ECO:0000313" key="22">
    <source>
        <dbReference type="Proteomes" id="UP000314987"/>
    </source>
</evidence>
<keyword evidence="11" id="KW-0969">Cilium</keyword>
<dbReference type="FunFam" id="2.60.40.150:FF:000196">
    <property type="entry name" value="Protein fantom"/>
    <property type="match status" value="1"/>
</dbReference>
<dbReference type="Gene3D" id="2.60.40.150">
    <property type="entry name" value="C2 domain"/>
    <property type="match status" value="3"/>
</dbReference>
<keyword evidence="13" id="KW-0966">Cell projection</keyword>
<evidence type="ECO:0000256" key="3">
    <source>
        <dbReference type="ARBA" id="ARBA00004430"/>
    </source>
</evidence>
<dbReference type="RefSeq" id="XP_027725435.1">
    <property type="nucleotide sequence ID" value="XM_027869634.1"/>
</dbReference>
<evidence type="ECO:0000256" key="13">
    <source>
        <dbReference type="ARBA" id="ARBA00023273"/>
    </source>
</evidence>
<feature type="domain" description="C2" evidence="20">
    <location>
        <begin position="764"/>
        <end position="888"/>
    </location>
</feature>
<dbReference type="Pfam" id="PF18111">
    <property type="entry name" value="RPGR1_C"/>
    <property type="match status" value="1"/>
</dbReference>
<dbReference type="GO" id="GO:0009966">
    <property type="term" value="P:regulation of signal transduction"/>
    <property type="evidence" value="ECO:0007669"/>
    <property type="project" value="UniProtKB-ARBA"/>
</dbReference>
<dbReference type="InterPro" id="IPR031139">
    <property type="entry name" value="RPGRIP1_fam"/>
</dbReference>
<evidence type="ECO:0000259" key="20">
    <source>
        <dbReference type="PROSITE" id="PS50004"/>
    </source>
</evidence>
<evidence type="ECO:0000256" key="9">
    <source>
        <dbReference type="ARBA" id="ARBA00022949"/>
    </source>
</evidence>
<reference evidence="22" key="1">
    <citation type="submission" date="2018-12" db="EMBL/GenBank/DDBJ databases">
        <authorList>
            <person name="Yazar S."/>
        </authorList>
    </citation>
    <scope>NUCLEOTIDE SEQUENCE [LARGE SCALE GENOMIC DNA]</scope>
</reference>
<evidence type="ECO:0000256" key="6">
    <source>
        <dbReference type="ARBA" id="ARBA00022427"/>
    </source>
</evidence>
<evidence type="ECO:0000256" key="14">
    <source>
        <dbReference type="ARBA" id="ARBA00058876"/>
    </source>
</evidence>